<dbReference type="EMBL" id="JOWA01000103">
    <property type="protein sequence ID" value="KEZ42003.1"/>
    <property type="molecule type" value="Genomic_DNA"/>
</dbReference>
<protein>
    <submittedName>
        <fullName evidence="1">Uncharacterized protein</fullName>
    </submittedName>
</protein>
<comment type="caution">
    <text evidence="1">The sequence shown here is derived from an EMBL/GenBank/DDBJ whole genome shotgun (WGS) entry which is preliminary data.</text>
</comment>
<sequence>MVDCLCNFARGAGHTRTGSIQILDLDNPQTFKRLILRCAQDMTRVGDGVALAKFLAQGANDGIPHKLLTLLPTTRSAEEIGLGSLQQQHGLFCTYVSRESSFATEVGIAPAEPDDFALAIQHADQIYREVGRSYAYAVQRCLRREFPGPDSKKSFGFENFRKDFFDNAVAPVQANYDAAQLEG</sequence>
<name>A0A084G3U1_PSEDA</name>
<dbReference type="KEGG" id="sapo:SAPIO_CDS6395"/>
<reference evidence="1 2" key="1">
    <citation type="journal article" date="2014" name="Genome Announc.">
        <title>Draft genome sequence of the pathogenic fungus Scedosporium apiospermum.</title>
        <authorList>
            <person name="Vandeputte P."/>
            <person name="Ghamrawi S."/>
            <person name="Rechenmann M."/>
            <person name="Iltis A."/>
            <person name="Giraud S."/>
            <person name="Fleury M."/>
            <person name="Thornton C."/>
            <person name="Delhaes L."/>
            <person name="Meyer W."/>
            <person name="Papon N."/>
            <person name="Bouchara J.P."/>
        </authorList>
    </citation>
    <scope>NUCLEOTIDE SEQUENCE [LARGE SCALE GENOMIC DNA]</scope>
    <source>
        <strain evidence="1 2">IHEM 14462</strain>
    </source>
</reference>
<dbReference type="HOGENOM" id="CLU_1475942_0_0_1"/>
<keyword evidence="2" id="KW-1185">Reference proteome</keyword>
<dbReference type="GeneID" id="27725467"/>
<dbReference type="Proteomes" id="UP000028545">
    <property type="component" value="Unassembled WGS sequence"/>
</dbReference>
<accession>A0A084G3U1</accession>
<gene>
    <name evidence="1" type="ORF">SAPIO_CDS6395</name>
</gene>
<organism evidence="1 2">
    <name type="scientific">Pseudallescheria apiosperma</name>
    <name type="common">Scedosporium apiospermum</name>
    <dbReference type="NCBI Taxonomy" id="563466"/>
    <lineage>
        <taxon>Eukaryota</taxon>
        <taxon>Fungi</taxon>
        <taxon>Dikarya</taxon>
        <taxon>Ascomycota</taxon>
        <taxon>Pezizomycotina</taxon>
        <taxon>Sordariomycetes</taxon>
        <taxon>Hypocreomycetidae</taxon>
        <taxon>Microascales</taxon>
        <taxon>Microascaceae</taxon>
        <taxon>Scedosporium</taxon>
    </lineage>
</organism>
<proteinExistence type="predicted"/>
<dbReference type="OrthoDB" id="3565018at2759"/>
<dbReference type="RefSeq" id="XP_016641802.1">
    <property type="nucleotide sequence ID" value="XM_016788511.1"/>
</dbReference>
<dbReference type="VEuPathDB" id="FungiDB:SAPIO_CDS6395"/>
<evidence type="ECO:0000313" key="1">
    <source>
        <dbReference type="EMBL" id="KEZ42003.1"/>
    </source>
</evidence>
<dbReference type="AlphaFoldDB" id="A0A084G3U1"/>
<evidence type="ECO:0000313" key="2">
    <source>
        <dbReference type="Proteomes" id="UP000028545"/>
    </source>
</evidence>